<reference evidence="1 2" key="1">
    <citation type="submission" date="2019-04" db="EMBL/GenBank/DDBJ databases">
        <title>Fungal friends and foes A comparative genomics study of 23 Aspergillus species from section Flavi.</title>
        <authorList>
            <consortium name="DOE Joint Genome Institute"/>
            <person name="Kjaerbolling I."/>
            <person name="Vesth T.C."/>
            <person name="Frisvad J.C."/>
            <person name="Nybo J.L."/>
            <person name="Theobald S."/>
            <person name="Kildgaard S."/>
            <person name="Petersen T.I."/>
            <person name="Kuo A."/>
            <person name="Sato A."/>
            <person name="Lyhne E.K."/>
            <person name="Kogle M.E."/>
            <person name="Wiebenga A."/>
            <person name="Kun R.S."/>
            <person name="Lubbers R.J."/>
            <person name="Makela M.R."/>
            <person name="Barry K."/>
            <person name="Chovatia M."/>
            <person name="Clum A."/>
            <person name="Daum C."/>
            <person name="Haridas S."/>
            <person name="He G."/>
            <person name="LaButti K."/>
            <person name="Lipzen A."/>
            <person name="Mondo S."/>
            <person name="Pangilinan J."/>
            <person name="Riley R."/>
            <person name="Salamov A."/>
            <person name="Simmons B.A."/>
            <person name="Magnuson J.K."/>
            <person name="Henrissat B."/>
            <person name="Mortensen U.H."/>
            <person name="Larsen T.O."/>
            <person name="De vries R.P."/>
            <person name="Grigoriev I.V."/>
            <person name="Machida M."/>
            <person name="Baker S.E."/>
            <person name="Andersen M.R."/>
        </authorList>
    </citation>
    <scope>NUCLEOTIDE SEQUENCE [LARGE SCALE GENOMIC DNA]</scope>
    <source>
        <strain evidence="1 2">CBS 126849</strain>
    </source>
</reference>
<evidence type="ECO:0000313" key="2">
    <source>
        <dbReference type="Proteomes" id="UP000326799"/>
    </source>
</evidence>
<sequence length="88" mass="10200">MSATPRPPFVPDVADDLDDFVSNISKHGTEWFNYYKRLDEYVAVSETRTAKLQDQNHQLQLQNKALQTKASHLHQKLYLSTISSIRPR</sequence>
<protein>
    <submittedName>
        <fullName evidence="1">Uncharacterized protein</fullName>
    </submittedName>
</protein>
<proteinExistence type="predicted"/>
<organism evidence="1 2">
    <name type="scientific">Aspergillus novoparasiticus</name>
    <dbReference type="NCBI Taxonomy" id="986946"/>
    <lineage>
        <taxon>Eukaryota</taxon>
        <taxon>Fungi</taxon>
        <taxon>Dikarya</taxon>
        <taxon>Ascomycota</taxon>
        <taxon>Pezizomycotina</taxon>
        <taxon>Eurotiomycetes</taxon>
        <taxon>Eurotiomycetidae</taxon>
        <taxon>Eurotiales</taxon>
        <taxon>Aspergillaceae</taxon>
        <taxon>Aspergillus</taxon>
        <taxon>Aspergillus subgen. Circumdati</taxon>
    </lineage>
</organism>
<name>A0A5N6E5L1_9EURO</name>
<keyword evidence="2" id="KW-1185">Reference proteome</keyword>
<accession>A0A5N6E5L1</accession>
<dbReference type="Proteomes" id="UP000326799">
    <property type="component" value="Unassembled WGS sequence"/>
</dbReference>
<dbReference type="AlphaFoldDB" id="A0A5N6E5L1"/>
<evidence type="ECO:0000313" key="1">
    <source>
        <dbReference type="EMBL" id="KAB8212856.1"/>
    </source>
</evidence>
<gene>
    <name evidence="1" type="ORF">BDV33DRAFT_186021</name>
</gene>
<dbReference type="EMBL" id="ML733824">
    <property type="protein sequence ID" value="KAB8212856.1"/>
    <property type="molecule type" value="Genomic_DNA"/>
</dbReference>